<accession>A0A0E3L9J7</accession>
<dbReference type="RefSeq" id="WP_048174084.1">
    <property type="nucleotide sequence ID" value="NZ_CP009506.1"/>
</dbReference>
<evidence type="ECO:0000256" key="1">
    <source>
        <dbReference type="SAM" id="Phobius"/>
    </source>
</evidence>
<name>A0A0E3L9J7_9EURY</name>
<evidence type="ECO:0000313" key="2">
    <source>
        <dbReference type="EMBL" id="AKB30391.1"/>
    </source>
</evidence>
<dbReference type="PATRIC" id="fig|1434120.4.peg.4763"/>
<sequence length="390" mass="42239">MKKIITLLILTVMVQPVLAIGIGISPSEININNGFKGAEYEKSLVIFNTGQEQTNFSLSAEGDISDWVSIYKSDNLSSNITNVLIPGEDKVSLIIVFRVPSDASNGNYSGVLDVNSVPSTDVSEGSQSQMVVGASSYVMINVTGDQILQGEVTSINIEDTEVEYPLKTNILIKNTGNVVASPKIESHFYRGDEEVGSLVNDSASIKPTGVNEKIVTKWNTHGQAPGNYTSNVIVSLDGQTLKSENISFTIYPTGTFSRQGNLTDILIEGEPEVDKVSKITAYFNNTGQIETSAKFTGEVYKDEELLDTIKSDELTVDKYKQAVLVGYFKPTTPGEYVIKGKVVYSGKETPVNEVSFKVPGGFQSLFISGAVAIFLILALLAVMVKKKKNN</sequence>
<proteinExistence type="predicted"/>
<dbReference type="Proteomes" id="UP000033111">
    <property type="component" value="Chromosome"/>
</dbReference>
<evidence type="ECO:0000313" key="3">
    <source>
        <dbReference type="Proteomes" id="UP000033111"/>
    </source>
</evidence>
<dbReference type="AlphaFoldDB" id="A0A0E3L9J7"/>
<dbReference type="GeneID" id="24862617"/>
<keyword evidence="1" id="KW-0812">Transmembrane</keyword>
<organism evidence="2 3">
    <name type="scientific">Methanosarcina siciliae T4/M</name>
    <dbReference type="NCBI Taxonomy" id="1434120"/>
    <lineage>
        <taxon>Archaea</taxon>
        <taxon>Methanobacteriati</taxon>
        <taxon>Methanobacteriota</taxon>
        <taxon>Stenosarchaea group</taxon>
        <taxon>Methanomicrobia</taxon>
        <taxon>Methanosarcinales</taxon>
        <taxon>Methanosarcinaceae</taxon>
        <taxon>Methanosarcina</taxon>
    </lineage>
</organism>
<dbReference type="HOGENOM" id="CLU_707159_0_0_2"/>
<dbReference type="KEGG" id="msw:MSSIT_3672"/>
<feature type="transmembrane region" description="Helical" evidence="1">
    <location>
        <begin position="365"/>
        <end position="384"/>
    </location>
</feature>
<dbReference type="OrthoDB" id="106975at2157"/>
<gene>
    <name evidence="2" type="ORF">MSSIT_3672</name>
</gene>
<reference evidence="2 3" key="1">
    <citation type="submission" date="2014-07" db="EMBL/GenBank/DDBJ databases">
        <title>Methanogenic archaea and the global carbon cycle.</title>
        <authorList>
            <person name="Henriksen J.R."/>
            <person name="Luke J."/>
            <person name="Reinhart S."/>
            <person name="Benedict M.N."/>
            <person name="Youngblut N.D."/>
            <person name="Metcalf M.E."/>
            <person name="Whitaker R.J."/>
            <person name="Metcalf W.W."/>
        </authorList>
    </citation>
    <scope>NUCLEOTIDE SEQUENCE [LARGE SCALE GENOMIC DNA]</scope>
    <source>
        <strain evidence="2 3">T4/M</strain>
    </source>
</reference>
<keyword evidence="1" id="KW-0472">Membrane</keyword>
<keyword evidence="3" id="KW-1185">Reference proteome</keyword>
<keyword evidence="1" id="KW-1133">Transmembrane helix</keyword>
<protein>
    <submittedName>
        <fullName evidence="2">Uncharacterized protein</fullName>
    </submittedName>
</protein>
<dbReference type="EMBL" id="CP009506">
    <property type="protein sequence ID" value="AKB30391.1"/>
    <property type="molecule type" value="Genomic_DNA"/>
</dbReference>